<dbReference type="EMBL" id="JAEPRA010000002">
    <property type="protein sequence ID" value="KAG2188604.1"/>
    <property type="molecule type" value="Genomic_DNA"/>
</dbReference>
<dbReference type="AlphaFoldDB" id="A0A8H7URU5"/>
<dbReference type="OrthoDB" id="5978656at2759"/>
<feature type="domain" description="Aminotransferase class V" evidence="2">
    <location>
        <begin position="61"/>
        <end position="217"/>
    </location>
</feature>
<evidence type="ECO:0000256" key="1">
    <source>
        <dbReference type="ARBA" id="ARBA00022898"/>
    </source>
</evidence>
<dbReference type="Gene3D" id="3.40.640.10">
    <property type="entry name" value="Type I PLP-dependent aspartate aminotransferase-like (Major domain)"/>
    <property type="match status" value="1"/>
</dbReference>
<dbReference type="SUPFAM" id="SSF53383">
    <property type="entry name" value="PLP-dependent transferases"/>
    <property type="match status" value="1"/>
</dbReference>
<dbReference type="PANTHER" id="PTHR43092">
    <property type="entry name" value="L-CYSTEINE DESULFHYDRASE"/>
    <property type="match status" value="1"/>
</dbReference>
<gene>
    <name evidence="3" type="ORF">INT44_001359</name>
</gene>
<keyword evidence="1" id="KW-0663">Pyridoxal phosphate</keyword>
<dbReference type="PANTHER" id="PTHR43092:SF2">
    <property type="entry name" value="HERCYNYLCYSTEINE SULFOXIDE LYASE"/>
    <property type="match status" value="1"/>
</dbReference>
<proteinExistence type="predicted"/>
<keyword evidence="4" id="KW-1185">Reference proteome</keyword>
<evidence type="ECO:0000313" key="4">
    <source>
        <dbReference type="Proteomes" id="UP000612746"/>
    </source>
</evidence>
<name>A0A8H7URU5_9FUNG</name>
<accession>A0A8H7URU5</accession>
<dbReference type="Pfam" id="PF00266">
    <property type="entry name" value="Aminotran_5"/>
    <property type="match status" value="1"/>
</dbReference>
<sequence length="392" mass="44483">MLAISNKHAKKQFGHSLRADFLIAEDYTLMNHGSYGTYPAAVRTALRKYQDRAENCIDTWFRRDMYTEVQKAKEKLADLIHCNADDLAFIANASTGINSVARSLPFQPGDKILQLSTIFGATGATMRFVRDTRGVELVILDPTYPISDDDLVTMIEEAILKEETNAGVTGGKIKMAVFDTISSMPGVRVPYERIIKLLRKHNILSLVDGAHGIAKRNQRYIHPAITSEHYQDHSDLSDMSETFHKEFSWQGTQDFSGFLTTFAALEYRESLGGEEKIQEYCGDLARRGGELVAKILNTEVMENEEKTLTALMVNVRLPLVAHENDGYYMERFLEEGAFKRKCFAPGYKYKGAWYTRLSAQVYMEESDFEKAAYVLKAICEQLEQERLEGEKK</sequence>
<dbReference type="InterPro" id="IPR000192">
    <property type="entry name" value="Aminotrans_V_dom"/>
</dbReference>
<comment type="caution">
    <text evidence="3">The sequence shown here is derived from an EMBL/GenBank/DDBJ whole genome shotgun (WGS) entry which is preliminary data.</text>
</comment>
<evidence type="ECO:0000259" key="2">
    <source>
        <dbReference type="Pfam" id="PF00266"/>
    </source>
</evidence>
<dbReference type="Proteomes" id="UP000612746">
    <property type="component" value="Unassembled WGS sequence"/>
</dbReference>
<organism evidence="3 4">
    <name type="scientific">Umbelopsis vinacea</name>
    <dbReference type="NCBI Taxonomy" id="44442"/>
    <lineage>
        <taxon>Eukaryota</taxon>
        <taxon>Fungi</taxon>
        <taxon>Fungi incertae sedis</taxon>
        <taxon>Mucoromycota</taxon>
        <taxon>Mucoromycotina</taxon>
        <taxon>Umbelopsidomycetes</taxon>
        <taxon>Umbelopsidales</taxon>
        <taxon>Umbelopsidaceae</taxon>
        <taxon>Umbelopsis</taxon>
    </lineage>
</organism>
<dbReference type="InterPro" id="IPR015424">
    <property type="entry name" value="PyrdxlP-dep_Trfase"/>
</dbReference>
<evidence type="ECO:0000313" key="3">
    <source>
        <dbReference type="EMBL" id="KAG2188604.1"/>
    </source>
</evidence>
<dbReference type="InterPro" id="IPR015421">
    <property type="entry name" value="PyrdxlP-dep_Trfase_major"/>
</dbReference>
<protein>
    <recommendedName>
        <fullName evidence="2">Aminotransferase class V domain-containing protein</fullName>
    </recommendedName>
</protein>
<reference evidence="3" key="1">
    <citation type="submission" date="2020-12" db="EMBL/GenBank/DDBJ databases">
        <title>Metabolic potential, ecology and presence of endohyphal bacteria is reflected in genomic diversity of Mucoromycotina.</title>
        <authorList>
            <person name="Muszewska A."/>
            <person name="Okrasinska A."/>
            <person name="Steczkiewicz K."/>
            <person name="Drgas O."/>
            <person name="Orlowska M."/>
            <person name="Perlinska-Lenart U."/>
            <person name="Aleksandrzak-Piekarczyk T."/>
            <person name="Szatraj K."/>
            <person name="Zielenkiewicz U."/>
            <person name="Pilsyk S."/>
            <person name="Malc E."/>
            <person name="Mieczkowski P."/>
            <person name="Kruszewska J.S."/>
            <person name="Biernat P."/>
            <person name="Pawlowska J."/>
        </authorList>
    </citation>
    <scope>NUCLEOTIDE SEQUENCE</scope>
    <source>
        <strain evidence="3">WA0000051536</strain>
    </source>
</reference>